<dbReference type="Proteomes" id="UP000178106">
    <property type="component" value="Unassembled WGS sequence"/>
</dbReference>
<dbReference type="AlphaFoldDB" id="A0A1G2E0Y6"/>
<accession>A0A1G2E0Y6</accession>
<gene>
    <name evidence="1" type="ORF">A2494_02225</name>
</gene>
<evidence type="ECO:0000313" key="1">
    <source>
        <dbReference type="EMBL" id="OGZ19526.1"/>
    </source>
</evidence>
<sequence>MKLGEFIEKYKLPDSLEVNRIPVKHPETKEKIYIKSRWFNGFWYQTFPGPLHGQIYPCQYVQDLTDLEIYARARGELENIRKSSLSTHP</sequence>
<protein>
    <submittedName>
        <fullName evidence="1">Uncharacterized protein</fullName>
    </submittedName>
</protein>
<name>A0A1G2E0Y6_9BACT</name>
<evidence type="ECO:0000313" key="2">
    <source>
        <dbReference type="Proteomes" id="UP000178106"/>
    </source>
</evidence>
<comment type="caution">
    <text evidence="1">The sequence shown here is derived from an EMBL/GenBank/DDBJ whole genome shotgun (WGS) entry which is preliminary data.</text>
</comment>
<dbReference type="EMBL" id="MHLU01000049">
    <property type="protein sequence ID" value="OGZ19526.1"/>
    <property type="molecule type" value="Genomic_DNA"/>
</dbReference>
<reference evidence="1 2" key="1">
    <citation type="journal article" date="2016" name="Nat. Commun.">
        <title>Thousands of microbial genomes shed light on interconnected biogeochemical processes in an aquifer system.</title>
        <authorList>
            <person name="Anantharaman K."/>
            <person name="Brown C.T."/>
            <person name="Hug L.A."/>
            <person name="Sharon I."/>
            <person name="Castelle C.J."/>
            <person name="Probst A.J."/>
            <person name="Thomas B.C."/>
            <person name="Singh A."/>
            <person name="Wilkins M.J."/>
            <person name="Karaoz U."/>
            <person name="Brodie E.L."/>
            <person name="Williams K.H."/>
            <person name="Hubbard S.S."/>
            <person name="Banfield J.F."/>
        </authorList>
    </citation>
    <scope>NUCLEOTIDE SEQUENCE [LARGE SCALE GENOMIC DNA]</scope>
</reference>
<proteinExistence type="predicted"/>
<organism evidence="1 2">
    <name type="scientific">Candidatus Lloydbacteria bacterium RIFOXYC12_FULL_46_25</name>
    <dbReference type="NCBI Taxonomy" id="1798670"/>
    <lineage>
        <taxon>Bacteria</taxon>
        <taxon>Candidatus Lloydiibacteriota</taxon>
    </lineage>
</organism>